<keyword evidence="2 5" id="KW-0812">Transmembrane</keyword>
<evidence type="ECO:0000313" key="7">
    <source>
        <dbReference type="Proteomes" id="UP000821853"/>
    </source>
</evidence>
<dbReference type="PANTHER" id="PTHR24064">
    <property type="entry name" value="SOLUTE CARRIER FAMILY 22 MEMBER"/>
    <property type="match status" value="1"/>
</dbReference>
<dbReference type="EMBL" id="JABSTR010000002">
    <property type="protein sequence ID" value="KAH9364211.1"/>
    <property type="molecule type" value="Genomic_DNA"/>
</dbReference>
<protein>
    <recommendedName>
        <fullName evidence="8">Organic cation/carnitine transporter</fullName>
    </recommendedName>
</protein>
<dbReference type="Pfam" id="PF00083">
    <property type="entry name" value="Sugar_tr"/>
    <property type="match status" value="1"/>
</dbReference>
<dbReference type="AlphaFoldDB" id="A0A9J6FMW7"/>
<keyword evidence="7" id="KW-1185">Reference proteome</keyword>
<evidence type="ECO:0000256" key="1">
    <source>
        <dbReference type="ARBA" id="ARBA00004141"/>
    </source>
</evidence>
<dbReference type="InterPro" id="IPR005828">
    <property type="entry name" value="MFS_sugar_transport-like"/>
</dbReference>
<evidence type="ECO:0000256" key="3">
    <source>
        <dbReference type="ARBA" id="ARBA00022989"/>
    </source>
</evidence>
<proteinExistence type="predicted"/>
<keyword evidence="4 5" id="KW-0472">Membrane</keyword>
<feature type="transmembrane region" description="Helical" evidence="5">
    <location>
        <begin position="192"/>
        <end position="215"/>
    </location>
</feature>
<evidence type="ECO:0008006" key="8">
    <source>
        <dbReference type="Google" id="ProtNLM"/>
    </source>
</evidence>
<accession>A0A9J6FMW7</accession>
<feature type="transmembrane region" description="Helical" evidence="5">
    <location>
        <begin position="317"/>
        <end position="334"/>
    </location>
</feature>
<dbReference type="GO" id="GO:0022857">
    <property type="term" value="F:transmembrane transporter activity"/>
    <property type="evidence" value="ECO:0007669"/>
    <property type="project" value="InterPro"/>
</dbReference>
<dbReference type="Proteomes" id="UP000821853">
    <property type="component" value="Chromosome 10"/>
</dbReference>
<reference evidence="6 7" key="1">
    <citation type="journal article" date="2020" name="Cell">
        <title>Large-Scale Comparative Analyses of Tick Genomes Elucidate Their Genetic Diversity and Vector Capacities.</title>
        <authorList>
            <consortium name="Tick Genome and Microbiome Consortium (TIGMIC)"/>
            <person name="Jia N."/>
            <person name="Wang J."/>
            <person name="Shi W."/>
            <person name="Du L."/>
            <person name="Sun Y."/>
            <person name="Zhan W."/>
            <person name="Jiang J.F."/>
            <person name="Wang Q."/>
            <person name="Zhang B."/>
            <person name="Ji P."/>
            <person name="Bell-Sakyi L."/>
            <person name="Cui X.M."/>
            <person name="Yuan T.T."/>
            <person name="Jiang B.G."/>
            <person name="Yang W.F."/>
            <person name="Lam T.T."/>
            <person name="Chang Q.C."/>
            <person name="Ding S.J."/>
            <person name="Wang X.J."/>
            <person name="Zhu J.G."/>
            <person name="Ruan X.D."/>
            <person name="Zhao L."/>
            <person name="Wei J.T."/>
            <person name="Ye R.Z."/>
            <person name="Que T.C."/>
            <person name="Du C.H."/>
            <person name="Zhou Y.H."/>
            <person name="Cheng J.X."/>
            <person name="Dai P.F."/>
            <person name="Guo W.B."/>
            <person name="Han X.H."/>
            <person name="Huang E.J."/>
            <person name="Li L.F."/>
            <person name="Wei W."/>
            <person name="Gao Y.C."/>
            <person name="Liu J.Z."/>
            <person name="Shao H.Z."/>
            <person name="Wang X."/>
            <person name="Wang C.C."/>
            <person name="Yang T.C."/>
            <person name="Huo Q.B."/>
            <person name="Li W."/>
            <person name="Chen H.Y."/>
            <person name="Chen S.E."/>
            <person name="Zhou L.G."/>
            <person name="Ni X.B."/>
            <person name="Tian J.H."/>
            <person name="Sheng Y."/>
            <person name="Liu T."/>
            <person name="Pan Y.S."/>
            <person name="Xia L.Y."/>
            <person name="Li J."/>
            <person name="Zhao F."/>
            <person name="Cao W.C."/>
        </authorList>
    </citation>
    <scope>NUCLEOTIDE SEQUENCE [LARGE SCALE GENOMIC DNA]</scope>
    <source>
        <strain evidence="6">HaeL-2018</strain>
    </source>
</reference>
<evidence type="ECO:0000313" key="6">
    <source>
        <dbReference type="EMBL" id="KAH9364211.1"/>
    </source>
</evidence>
<feature type="transmembrane region" description="Helical" evidence="5">
    <location>
        <begin position="404"/>
        <end position="426"/>
    </location>
</feature>
<organism evidence="6 7">
    <name type="scientific">Haemaphysalis longicornis</name>
    <name type="common">Bush tick</name>
    <dbReference type="NCBI Taxonomy" id="44386"/>
    <lineage>
        <taxon>Eukaryota</taxon>
        <taxon>Metazoa</taxon>
        <taxon>Ecdysozoa</taxon>
        <taxon>Arthropoda</taxon>
        <taxon>Chelicerata</taxon>
        <taxon>Arachnida</taxon>
        <taxon>Acari</taxon>
        <taxon>Parasitiformes</taxon>
        <taxon>Ixodida</taxon>
        <taxon>Ixodoidea</taxon>
        <taxon>Ixodidae</taxon>
        <taxon>Haemaphysalinae</taxon>
        <taxon>Haemaphysalis</taxon>
    </lineage>
</organism>
<dbReference type="GO" id="GO:0016020">
    <property type="term" value="C:membrane"/>
    <property type="evidence" value="ECO:0007669"/>
    <property type="project" value="UniProtKB-SubCell"/>
</dbReference>
<sequence>MDVDHWCKQPTCVNLSAPDWKRIEIPVETDGQRSKCTVYNNPSDHNDTNFVECNAVATERAKSTIVSECNLVCHRHSLRMLDTAISMAGVLFSLVTSAYCGDYFGRRPVIPVCIAIALPANPLCCFARTYQLYMCTGAFTSGSTMSPYALILTILVESCSFARRPALLSLCVMTSLILAEACTTVLKRVPNVSWSFLQFMMAAPSYVLPIAFFLVHESPRWLIASRRLKAAERVKLPAAKSNGRPADCVTLLLRRVEQRLKAEESASATSTVVKDMTIVLRRRLVIMFGSSFSVIIAFYICIFYLRERRSTSEWPERASLLAKALACCLLLMVINRIDKTKLISTVFLILCSFCCFTSIAALTTAGEASLHIVADIILVLTLATASVGVVVNFVFVAELVPTTFGGFAICLLLAGGRLGGMLAALFSCSFMDRARGTCLLAGRQRGDCSVTPSNT</sequence>
<keyword evidence="3 5" id="KW-1133">Transmembrane helix</keyword>
<gene>
    <name evidence="6" type="ORF">HPB48_016070</name>
</gene>
<feature type="transmembrane region" description="Helical" evidence="5">
    <location>
        <begin position="372"/>
        <end position="397"/>
    </location>
</feature>
<evidence type="ECO:0000256" key="4">
    <source>
        <dbReference type="ARBA" id="ARBA00023136"/>
    </source>
</evidence>
<evidence type="ECO:0000256" key="2">
    <source>
        <dbReference type="ARBA" id="ARBA00022692"/>
    </source>
</evidence>
<dbReference type="InterPro" id="IPR036259">
    <property type="entry name" value="MFS_trans_sf"/>
</dbReference>
<evidence type="ECO:0000256" key="5">
    <source>
        <dbReference type="SAM" id="Phobius"/>
    </source>
</evidence>
<dbReference type="Gene3D" id="1.20.1250.20">
    <property type="entry name" value="MFS general substrate transporter like domains"/>
    <property type="match status" value="1"/>
</dbReference>
<name>A0A9J6FMW7_HAELO</name>
<comment type="caution">
    <text evidence="6">The sequence shown here is derived from an EMBL/GenBank/DDBJ whole genome shotgun (WGS) entry which is preliminary data.</text>
</comment>
<dbReference type="SUPFAM" id="SSF103473">
    <property type="entry name" value="MFS general substrate transporter"/>
    <property type="match status" value="1"/>
</dbReference>
<comment type="subcellular location">
    <subcellularLocation>
        <location evidence="1">Membrane</location>
        <topology evidence="1">Multi-pass membrane protein</topology>
    </subcellularLocation>
</comment>
<dbReference type="VEuPathDB" id="VectorBase:HLOH_042607"/>
<dbReference type="OrthoDB" id="6512568at2759"/>
<feature type="transmembrane region" description="Helical" evidence="5">
    <location>
        <begin position="284"/>
        <end position="305"/>
    </location>
</feature>
<feature type="transmembrane region" description="Helical" evidence="5">
    <location>
        <begin position="346"/>
        <end position="366"/>
    </location>
</feature>